<comment type="similarity">
    <text evidence="4">In the C-terminal section; belongs to the transpeptidase family.</text>
</comment>
<dbReference type="RefSeq" id="WP_271714641.1">
    <property type="nucleotide sequence ID" value="NZ_AP024169.1"/>
</dbReference>
<dbReference type="InterPro" id="IPR023346">
    <property type="entry name" value="Lysozyme-like_dom_sf"/>
</dbReference>
<keyword evidence="12" id="KW-0808">Transferase</keyword>
<evidence type="ECO:0000256" key="22">
    <source>
        <dbReference type="ARBA" id="ARBA00023316"/>
    </source>
</evidence>
<feature type="domain" description="Glycosyl transferase family 51" evidence="28">
    <location>
        <begin position="35"/>
        <end position="208"/>
    </location>
</feature>
<dbReference type="SUPFAM" id="SSF53955">
    <property type="entry name" value="Lysozyme-like"/>
    <property type="match status" value="1"/>
</dbReference>
<dbReference type="GO" id="GO:0005886">
    <property type="term" value="C:plasma membrane"/>
    <property type="evidence" value="ECO:0007669"/>
    <property type="project" value="UniProtKB-SubCell"/>
</dbReference>
<dbReference type="EMBL" id="AP024169">
    <property type="protein sequence ID" value="BCN29359.1"/>
    <property type="molecule type" value="Genomic_DNA"/>
</dbReference>
<dbReference type="FunFam" id="1.10.3810.10:FF:000001">
    <property type="entry name" value="Penicillin-binding protein 1A"/>
    <property type="match status" value="1"/>
</dbReference>
<protein>
    <recommendedName>
        <fullName evidence="7">Penicillin-binding protein 1A</fullName>
        <ecNumber evidence="24">2.4.99.28</ecNumber>
        <ecNumber evidence="6">3.4.16.4</ecNumber>
    </recommendedName>
</protein>
<gene>
    <name evidence="29" type="ORF">bsdtb5_06540</name>
</gene>
<dbReference type="EC" id="3.4.16.4" evidence="6"/>
<evidence type="ECO:0000259" key="28">
    <source>
        <dbReference type="Pfam" id="PF00912"/>
    </source>
</evidence>
<dbReference type="InterPro" id="IPR050396">
    <property type="entry name" value="Glycosyltr_51/Transpeptidase"/>
</dbReference>
<evidence type="ECO:0000256" key="3">
    <source>
        <dbReference type="ARBA" id="ARBA00004752"/>
    </source>
</evidence>
<evidence type="ECO:0000256" key="25">
    <source>
        <dbReference type="ARBA" id="ARBA00049902"/>
    </source>
</evidence>
<comment type="catalytic activity">
    <reaction evidence="23">
        <text>Preferential cleavage: (Ac)2-L-Lys-D-Ala-|-D-Ala. Also transpeptidation of peptidyl-alanyl moieties that are N-acyl substituents of D-alanine.</text>
        <dbReference type="EC" id="3.4.16.4"/>
    </reaction>
</comment>
<dbReference type="GO" id="GO:0030288">
    <property type="term" value="C:outer membrane-bounded periplasmic space"/>
    <property type="evidence" value="ECO:0007669"/>
    <property type="project" value="TreeGrafter"/>
</dbReference>
<evidence type="ECO:0000256" key="11">
    <source>
        <dbReference type="ARBA" id="ARBA00022676"/>
    </source>
</evidence>
<dbReference type="GO" id="GO:0008360">
    <property type="term" value="P:regulation of cell shape"/>
    <property type="evidence" value="ECO:0007669"/>
    <property type="project" value="UniProtKB-KW"/>
</dbReference>
<evidence type="ECO:0000313" key="30">
    <source>
        <dbReference type="Proteomes" id="UP000595897"/>
    </source>
</evidence>
<comment type="pathway">
    <text evidence="3">Cell wall biogenesis; peptidoglycan biosynthesis.</text>
</comment>
<keyword evidence="15" id="KW-0133">Cell shape</keyword>
<dbReference type="EC" id="2.4.99.28" evidence="24"/>
<evidence type="ECO:0000256" key="9">
    <source>
        <dbReference type="ARBA" id="ARBA00022645"/>
    </source>
</evidence>
<evidence type="ECO:0000256" key="20">
    <source>
        <dbReference type="ARBA" id="ARBA00023251"/>
    </source>
</evidence>
<dbReference type="GO" id="GO:0009252">
    <property type="term" value="P:peptidoglycan biosynthetic process"/>
    <property type="evidence" value="ECO:0007669"/>
    <property type="project" value="UniProtKB-UniPathway"/>
</dbReference>
<evidence type="ECO:0000256" key="7">
    <source>
        <dbReference type="ARBA" id="ARBA00018638"/>
    </source>
</evidence>
<keyword evidence="21" id="KW-0511">Multifunctional enzyme</keyword>
<evidence type="ECO:0000256" key="15">
    <source>
        <dbReference type="ARBA" id="ARBA00022960"/>
    </source>
</evidence>
<evidence type="ECO:0000256" key="12">
    <source>
        <dbReference type="ARBA" id="ARBA00022679"/>
    </source>
</evidence>
<evidence type="ECO:0000256" key="23">
    <source>
        <dbReference type="ARBA" id="ARBA00034000"/>
    </source>
</evidence>
<keyword evidence="11" id="KW-0328">Glycosyltransferase</keyword>
<dbReference type="InterPro" id="IPR001264">
    <property type="entry name" value="Glyco_trans_51"/>
</dbReference>
<keyword evidence="14" id="KW-0378">Hydrolase</keyword>
<evidence type="ECO:0000256" key="27">
    <source>
        <dbReference type="SAM" id="Phobius"/>
    </source>
</evidence>
<dbReference type="GO" id="GO:0071555">
    <property type="term" value="P:cell wall organization"/>
    <property type="evidence" value="ECO:0007669"/>
    <property type="project" value="UniProtKB-KW"/>
</dbReference>
<keyword evidence="9" id="KW-0121">Carboxypeptidase</keyword>
<dbReference type="AlphaFoldDB" id="A0A7R7IBZ6"/>
<dbReference type="Gene3D" id="1.10.3810.10">
    <property type="entry name" value="Biosynthetic peptidoglycan transglycosylase-like"/>
    <property type="match status" value="1"/>
</dbReference>
<keyword evidence="20" id="KW-0046">Antibiotic resistance</keyword>
<reference evidence="29 30" key="1">
    <citation type="submission" date="2020-11" db="EMBL/GenBank/DDBJ databases">
        <title>Draft genome sequencing of a Lachnospiraceae strain isolated from anoxic soil subjected to BSD treatment.</title>
        <authorList>
            <person name="Uek A."/>
            <person name="Tonouchi A."/>
        </authorList>
    </citation>
    <scope>NUCLEOTIDE SEQUENCE [LARGE SCALE GENOMIC DNA]</scope>
    <source>
        <strain evidence="29 30">TB5</strain>
    </source>
</reference>
<dbReference type="PANTHER" id="PTHR32282">
    <property type="entry name" value="BINDING PROTEIN TRANSPEPTIDASE, PUTATIVE-RELATED"/>
    <property type="match status" value="1"/>
</dbReference>
<evidence type="ECO:0000256" key="10">
    <source>
        <dbReference type="ARBA" id="ARBA00022670"/>
    </source>
</evidence>
<feature type="transmembrane region" description="Helical" evidence="27">
    <location>
        <begin position="6"/>
        <end position="23"/>
    </location>
</feature>
<dbReference type="GO" id="GO:0009002">
    <property type="term" value="F:serine-type D-Ala-D-Ala carboxypeptidase activity"/>
    <property type="evidence" value="ECO:0007669"/>
    <property type="project" value="UniProtKB-EC"/>
</dbReference>
<dbReference type="GO" id="GO:0008955">
    <property type="term" value="F:peptidoglycan glycosyltransferase activity"/>
    <property type="evidence" value="ECO:0007669"/>
    <property type="project" value="UniProtKB-EC"/>
</dbReference>
<name>A0A7R7IBZ6_9FIRM</name>
<evidence type="ECO:0000256" key="8">
    <source>
        <dbReference type="ARBA" id="ARBA00022475"/>
    </source>
</evidence>
<keyword evidence="18 27" id="KW-1133">Transmembrane helix</keyword>
<dbReference type="InterPro" id="IPR036950">
    <property type="entry name" value="PBP_transglycosylase"/>
</dbReference>
<comment type="catalytic activity">
    <reaction evidence="25">
        <text>[GlcNAc-(1-&gt;4)-Mur2Ac(oyl-L-Ala-gamma-D-Glu-L-Lys-D-Ala-D-Ala)](n)-di-trans,octa-cis-undecaprenyl diphosphate + beta-D-GlcNAc-(1-&gt;4)-Mur2Ac(oyl-L-Ala-gamma-D-Glu-L-Lys-D-Ala-D-Ala)-di-trans,octa-cis-undecaprenyl diphosphate = [GlcNAc-(1-&gt;4)-Mur2Ac(oyl-L-Ala-gamma-D-Glu-L-Lys-D-Ala-D-Ala)](n+1)-di-trans,octa-cis-undecaprenyl diphosphate + di-trans,octa-cis-undecaprenyl diphosphate + H(+)</text>
        <dbReference type="Rhea" id="RHEA:23708"/>
        <dbReference type="Rhea" id="RHEA-COMP:9602"/>
        <dbReference type="Rhea" id="RHEA-COMP:9603"/>
        <dbReference type="ChEBI" id="CHEBI:15378"/>
        <dbReference type="ChEBI" id="CHEBI:58405"/>
        <dbReference type="ChEBI" id="CHEBI:60033"/>
        <dbReference type="ChEBI" id="CHEBI:78435"/>
        <dbReference type="EC" id="2.4.99.28"/>
    </reaction>
</comment>
<dbReference type="UniPathway" id="UPA00219"/>
<evidence type="ECO:0000256" key="17">
    <source>
        <dbReference type="ARBA" id="ARBA00022984"/>
    </source>
</evidence>
<comment type="pathway">
    <text evidence="26">Glycan biosynthesis.</text>
</comment>
<evidence type="ECO:0000256" key="21">
    <source>
        <dbReference type="ARBA" id="ARBA00023268"/>
    </source>
</evidence>
<keyword evidence="8" id="KW-1003">Cell membrane</keyword>
<accession>A0A7R7IBZ6</accession>
<dbReference type="KEGG" id="ahb:bsdtb5_06540"/>
<dbReference type="GO" id="GO:0046677">
    <property type="term" value="P:response to antibiotic"/>
    <property type="evidence" value="ECO:0007669"/>
    <property type="project" value="UniProtKB-KW"/>
</dbReference>
<sequence>MSKETIILLIVLIIAMNIIRPLLNTANSKYTLNDNLIDQIAANVPNYTKYEDIPQNLKNAVIATEDRRFYKHSGFDMISIGRAIYVNLKAGRVKQGGSTITQQLAKNLFLSNERSFKRKFKEVFFTIELERRYSKKQILEMYLNVIYYGANTYGIGNASKKFFHKDAKDLSLAECAMLAGVPQSPNNYCPLNHLDRAKKRQQVVLKSMERSGYIKGNTVEEAQSQLLLIGE</sequence>
<evidence type="ECO:0000256" key="13">
    <source>
        <dbReference type="ARBA" id="ARBA00022692"/>
    </source>
</evidence>
<evidence type="ECO:0000256" key="24">
    <source>
        <dbReference type="ARBA" id="ARBA00044770"/>
    </source>
</evidence>
<evidence type="ECO:0000256" key="26">
    <source>
        <dbReference type="ARBA" id="ARBA00060592"/>
    </source>
</evidence>
<keyword evidence="17" id="KW-0573">Peptidoglycan synthesis</keyword>
<keyword evidence="19 27" id="KW-0472">Membrane</keyword>
<evidence type="ECO:0000256" key="5">
    <source>
        <dbReference type="ARBA" id="ARBA00007739"/>
    </source>
</evidence>
<evidence type="ECO:0000256" key="18">
    <source>
        <dbReference type="ARBA" id="ARBA00022989"/>
    </source>
</evidence>
<keyword evidence="10" id="KW-0645">Protease</keyword>
<keyword evidence="22" id="KW-0961">Cell wall biogenesis/degradation</keyword>
<dbReference type="PANTHER" id="PTHR32282:SF11">
    <property type="entry name" value="PENICILLIN-BINDING PROTEIN 1B"/>
    <property type="match status" value="1"/>
</dbReference>
<evidence type="ECO:0000256" key="6">
    <source>
        <dbReference type="ARBA" id="ARBA00012448"/>
    </source>
</evidence>
<comment type="function">
    <text evidence="1">Cell wall formation. Synthesis of cross-linked peptidoglycan from the lipid intermediates. The enzyme has a penicillin-insensitive transglycosylase N-terminal domain (formation of linear glycan strands) and a penicillin-sensitive transpeptidase C-terminal domain (cross-linking of the peptide subunits).</text>
</comment>
<dbReference type="Proteomes" id="UP000595897">
    <property type="component" value="Chromosome"/>
</dbReference>
<keyword evidence="30" id="KW-1185">Reference proteome</keyword>
<comment type="subcellular location">
    <subcellularLocation>
        <location evidence="2">Cell membrane</location>
        <topology evidence="2">Single-pass type II membrane protein</topology>
    </subcellularLocation>
</comment>
<dbReference type="GO" id="GO:0006508">
    <property type="term" value="P:proteolysis"/>
    <property type="evidence" value="ECO:0007669"/>
    <property type="project" value="UniProtKB-KW"/>
</dbReference>
<evidence type="ECO:0000256" key="2">
    <source>
        <dbReference type="ARBA" id="ARBA00004401"/>
    </source>
</evidence>
<organism evidence="29 30">
    <name type="scientific">Anaeromicropila herbilytica</name>
    <dbReference type="NCBI Taxonomy" id="2785025"/>
    <lineage>
        <taxon>Bacteria</taxon>
        <taxon>Bacillati</taxon>
        <taxon>Bacillota</taxon>
        <taxon>Clostridia</taxon>
        <taxon>Lachnospirales</taxon>
        <taxon>Lachnospiraceae</taxon>
        <taxon>Anaeromicropila</taxon>
    </lineage>
</organism>
<evidence type="ECO:0000256" key="1">
    <source>
        <dbReference type="ARBA" id="ARBA00002624"/>
    </source>
</evidence>
<evidence type="ECO:0000256" key="14">
    <source>
        <dbReference type="ARBA" id="ARBA00022801"/>
    </source>
</evidence>
<evidence type="ECO:0000256" key="4">
    <source>
        <dbReference type="ARBA" id="ARBA00007090"/>
    </source>
</evidence>
<evidence type="ECO:0000313" key="29">
    <source>
        <dbReference type="EMBL" id="BCN29359.1"/>
    </source>
</evidence>
<dbReference type="Pfam" id="PF00912">
    <property type="entry name" value="Transgly"/>
    <property type="match status" value="1"/>
</dbReference>
<evidence type="ECO:0000256" key="19">
    <source>
        <dbReference type="ARBA" id="ARBA00023136"/>
    </source>
</evidence>
<comment type="similarity">
    <text evidence="5">In the N-terminal section; belongs to the glycosyltransferase 51 family.</text>
</comment>
<proteinExistence type="inferred from homology"/>
<keyword evidence="16" id="KW-0735">Signal-anchor</keyword>
<evidence type="ECO:0000256" key="16">
    <source>
        <dbReference type="ARBA" id="ARBA00022968"/>
    </source>
</evidence>
<keyword evidence="13 27" id="KW-0812">Transmembrane</keyword>